<feature type="transmembrane region" description="Helical" evidence="2">
    <location>
        <begin position="37"/>
        <end position="55"/>
    </location>
</feature>
<feature type="transmembrane region" description="Helical" evidence="2">
    <location>
        <begin position="12"/>
        <end position="30"/>
    </location>
</feature>
<dbReference type="EMBL" id="CP097332">
    <property type="protein sequence ID" value="UQX88323.1"/>
    <property type="molecule type" value="Genomic_DNA"/>
</dbReference>
<protein>
    <submittedName>
        <fullName evidence="3">Esterase family protein</fullName>
    </submittedName>
</protein>
<organism evidence="3 4">
    <name type="scientific">Jatrophihabitans telluris</name>
    <dbReference type="NCBI Taxonomy" id="2038343"/>
    <lineage>
        <taxon>Bacteria</taxon>
        <taxon>Bacillati</taxon>
        <taxon>Actinomycetota</taxon>
        <taxon>Actinomycetes</taxon>
        <taxon>Jatrophihabitantales</taxon>
        <taxon>Jatrophihabitantaceae</taxon>
        <taxon>Jatrophihabitans</taxon>
    </lineage>
</organism>
<feature type="region of interest" description="Disordered" evidence="1">
    <location>
        <begin position="368"/>
        <end position="415"/>
    </location>
</feature>
<proteinExistence type="predicted"/>
<dbReference type="SUPFAM" id="SSF53474">
    <property type="entry name" value="alpha/beta-Hydrolases"/>
    <property type="match status" value="1"/>
</dbReference>
<dbReference type="RefSeq" id="WP_249771706.1">
    <property type="nucleotide sequence ID" value="NZ_CP097332.1"/>
</dbReference>
<dbReference type="InterPro" id="IPR050583">
    <property type="entry name" value="Mycobacterial_A85_antigen"/>
</dbReference>
<keyword evidence="4" id="KW-1185">Reference proteome</keyword>
<evidence type="ECO:0000313" key="4">
    <source>
        <dbReference type="Proteomes" id="UP001056336"/>
    </source>
</evidence>
<sequence>MSSTFNPTSPFVLVLIFGAAIGCLVALVLLRWIAVKVVAGALALGLATFGGIVGVNDYFGYYQSWHDAITDLSGRSLSTGGARTLAQSASQSTPGIPRGRIERVTITGAASKMTRIAYVYLPPQYDQPAYRRTRFPVVELLHGTPGRAADWIVSLHANTLVDRLIATRQMGPVILVAPMLRDSNTPQECLDTPAFLDESFTTKDVPAFVRHHYRTATDGAEWGLFGISGGGYCAANIALRHRANWGAMVSIDGYYLPSDGPAGSVVKRFPSVAAAANPIVTADHLPVGAAPLPSMWLSVGTANSDDITEEKLFVAAMNHLEQVHVTTLIGGGHTGYNFRQTMPQAMEWIWGQLAPPGLRVQFPISGPPTSTVQKRIPPPPGRLPTGTHKPRKHTSKTVVAKGFRPVKRASPARGR</sequence>
<keyword evidence="2" id="KW-0472">Membrane</keyword>
<reference evidence="3" key="1">
    <citation type="journal article" date="2018" name="Int. J. Syst. Evol. Microbiol.">
        <title>Jatrophihabitans telluris sp. nov., isolated from sediment soil of lava forest wetlands and the emended description of the genus Jatrophihabitans.</title>
        <authorList>
            <person name="Lee K.C."/>
            <person name="Suh M.K."/>
            <person name="Eom M.K."/>
            <person name="Kim K.K."/>
            <person name="Kim J.S."/>
            <person name="Kim D.S."/>
            <person name="Ko S.H."/>
            <person name="Shin Y.K."/>
            <person name="Lee J.S."/>
        </authorList>
    </citation>
    <scope>NUCLEOTIDE SEQUENCE</scope>
    <source>
        <strain evidence="3">N237</strain>
    </source>
</reference>
<dbReference type="PANTHER" id="PTHR48098">
    <property type="entry name" value="ENTEROCHELIN ESTERASE-RELATED"/>
    <property type="match status" value="1"/>
</dbReference>
<name>A0ABY4QXD3_9ACTN</name>
<dbReference type="InterPro" id="IPR029058">
    <property type="entry name" value="AB_hydrolase_fold"/>
</dbReference>
<dbReference type="Gene3D" id="3.40.50.1820">
    <property type="entry name" value="alpha/beta hydrolase"/>
    <property type="match status" value="1"/>
</dbReference>
<evidence type="ECO:0000256" key="2">
    <source>
        <dbReference type="SAM" id="Phobius"/>
    </source>
</evidence>
<dbReference type="Proteomes" id="UP001056336">
    <property type="component" value="Chromosome"/>
</dbReference>
<keyword evidence="2" id="KW-0812">Transmembrane</keyword>
<dbReference type="Pfam" id="PF00756">
    <property type="entry name" value="Esterase"/>
    <property type="match status" value="1"/>
</dbReference>
<dbReference type="InterPro" id="IPR000801">
    <property type="entry name" value="Esterase-like"/>
</dbReference>
<accession>A0ABY4QXD3</accession>
<evidence type="ECO:0000256" key="1">
    <source>
        <dbReference type="SAM" id="MobiDB-lite"/>
    </source>
</evidence>
<reference evidence="3" key="2">
    <citation type="submission" date="2022-05" db="EMBL/GenBank/DDBJ databases">
        <authorList>
            <person name="Kim J.-S."/>
            <person name="Lee K."/>
            <person name="Suh M."/>
            <person name="Eom M."/>
            <person name="Kim J.-S."/>
            <person name="Kim D.-S."/>
            <person name="Ko S.-H."/>
            <person name="Shin Y."/>
            <person name="Lee J.-S."/>
        </authorList>
    </citation>
    <scope>NUCLEOTIDE SEQUENCE</scope>
    <source>
        <strain evidence="3">N237</strain>
    </source>
</reference>
<evidence type="ECO:0000313" key="3">
    <source>
        <dbReference type="EMBL" id="UQX88323.1"/>
    </source>
</evidence>
<dbReference type="PANTHER" id="PTHR48098:SF1">
    <property type="entry name" value="DIACYLGLYCEROL ACYLTRANSFERASE_MYCOLYLTRANSFERASE AG85A"/>
    <property type="match status" value="1"/>
</dbReference>
<gene>
    <name evidence="3" type="ORF">M6D93_18875</name>
</gene>
<keyword evidence="2" id="KW-1133">Transmembrane helix</keyword>